<keyword evidence="3" id="KW-0804">Transcription</keyword>
<dbReference type="CTD" id="283150"/>
<evidence type="ECO:0000256" key="2">
    <source>
        <dbReference type="ARBA" id="ARBA00023125"/>
    </source>
</evidence>
<dbReference type="GO" id="GO:1990837">
    <property type="term" value="F:sequence-specific double-stranded DNA binding"/>
    <property type="evidence" value="ECO:0007669"/>
    <property type="project" value="TreeGrafter"/>
</dbReference>
<reference evidence="8" key="1">
    <citation type="submission" date="2025-08" db="UniProtKB">
        <authorList>
            <consortium name="RefSeq"/>
        </authorList>
    </citation>
    <scope>IDENTIFICATION</scope>
</reference>
<dbReference type="InterPro" id="IPR001766">
    <property type="entry name" value="Fork_head_dom"/>
</dbReference>
<comment type="subcellular location">
    <subcellularLocation>
        <location evidence="5">Nucleus</location>
    </subcellularLocation>
</comment>
<dbReference type="RefSeq" id="XP_030077344.1">
    <property type="nucleotide sequence ID" value="XM_030221484.1"/>
</dbReference>
<keyword evidence="4 5" id="KW-0539">Nucleus</keyword>
<dbReference type="OrthoDB" id="10070006at2759"/>
<evidence type="ECO:0000313" key="7">
    <source>
        <dbReference type="Proteomes" id="UP000515156"/>
    </source>
</evidence>
<dbReference type="GeneID" id="115481975"/>
<evidence type="ECO:0000256" key="5">
    <source>
        <dbReference type="PROSITE-ProRule" id="PRU00089"/>
    </source>
</evidence>
<dbReference type="InterPro" id="IPR036390">
    <property type="entry name" value="WH_DNA-bd_sf"/>
</dbReference>
<dbReference type="AlphaFoldDB" id="A0A6P7ZUZ4"/>
<evidence type="ECO:0000259" key="6">
    <source>
        <dbReference type="PROSITE" id="PS50039"/>
    </source>
</evidence>
<evidence type="ECO:0000256" key="4">
    <source>
        <dbReference type="ARBA" id="ARBA00023242"/>
    </source>
</evidence>
<keyword evidence="7" id="KW-1185">Reference proteome</keyword>
<dbReference type="PROSITE" id="PS50039">
    <property type="entry name" value="FORK_HEAD_3"/>
    <property type="match status" value="1"/>
</dbReference>
<keyword evidence="2 5" id="KW-0238">DNA-binding</keyword>
<dbReference type="PRINTS" id="PR00053">
    <property type="entry name" value="FORKHEAD"/>
</dbReference>
<dbReference type="GO" id="GO:0003700">
    <property type="term" value="F:DNA-binding transcription factor activity"/>
    <property type="evidence" value="ECO:0007669"/>
    <property type="project" value="InterPro"/>
</dbReference>
<dbReference type="SMART" id="SM00339">
    <property type="entry name" value="FH"/>
    <property type="match status" value="1"/>
</dbReference>
<dbReference type="InParanoid" id="A0A6P7ZUZ4"/>
<dbReference type="PANTHER" id="PTHR46789:SF2">
    <property type="entry name" value="FORKHEAD BOX PROTEIN R2"/>
    <property type="match status" value="1"/>
</dbReference>
<evidence type="ECO:0000313" key="8">
    <source>
        <dbReference type="RefSeq" id="XP_030077344.1"/>
    </source>
</evidence>
<dbReference type="Gene3D" id="1.10.10.10">
    <property type="entry name" value="Winged helix-like DNA-binding domain superfamily/Winged helix DNA-binding domain"/>
    <property type="match status" value="1"/>
</dbReference>
<keyword evidence="1" id="KW-0805">Transcription regulation</keyword>
<name>A0A6P7ZUZ4_9AMPH</name>
<dbReference type="Proteomes" id="UP000515156">
    <property type="component" value="Chromosome 12"/>
</dbReference>
<dbReference type="InterPro" id="IPR052328">
    <property type="entry name" value="FOX_transcription_regulators"/>
</dbReference>
<evidence type="ECO:0000256" key="1">
    <source>
        <dbReference type="ARBA" id="ARBA00023015"/>
    </source>
</evidence>
<dbReference type="InterPro" id="IPR036388">
    <property type="entry name" value="WH-like_DNA-bd_sf"/>
</dbReference>
<dbReference type="PANTHER" id="PTHR46789">
    <property type="entry name" value="FORKHEAD BOX PROTEIN R1"/>
    <property type="match status" value="1"/>
</dbReference>
<dbReference type="SUPFAM" id="SSF46785">
    <property type="entry name" value="Winged helix' DNA-binding domain"/>
    <property type="match status" value="1"/>
</dbReference>
<proteinExistence type="predicted"/>
<organism evidence="7 8">
    <name type="scientific">Microcaecilia unicolor</name>
    <dbReference type="NCBI Taxonomy" id="1415580"/>
    <lineage>
        <taxon>Eukaryota</taxon>
        <taxon>Metazoa</taxon>
        <taxon>Chordata</taxon>
        <taxon>Craniata</taxon>
        <taxon>Vertebrata</taxon>
        <taxon>Euteleostomi</taxon>
        <taxon>Amphibia</taxon>
        <taxon>Gymnophiona</taxon>
        <taxon>Siphonopidae</taxon>
        <taxon>Microcaecilia</taxon>
    </lineage>
</organism>
<gene>
    <name evidence="8" type="primary">FOXR1</name>
</gene>
<dbReference type="GO" id="GO:0005634">
    <property type="term" value="C:nucleus"/>
    <property type="evidence" value="ECO:0007669"/>
    <property type="project" value="UniProtKB-SubCell"/>
</dbReference>
<dbReference type="CDD" id="cd20036">
    <property type="entry name" value="FH_FOXR"/>
    <property type="match status" value="1"/>
</dbReference>
<evidence type="ECO:0000256" key="3">
    <source>
        <dbReference type="ARBA" id="ARBA00023163"/>
    </source>
</evidence>
<dbReference type="Pfam" id="PF00250">
    <property type="entry name" value="Forkhead"/>
    <property type="match status" value="1"/>
</dbReference>
<accession>A0A6P7ZUZ4</accession>
<dbReference type="KEGG" id="muo:115481975"/>
<feature type="domain" description="Fork-head" evidence="6">
    <location>
        <begin position="186"/>
        <end position="264"/>
    </location>
</feature>
<sequence length="303" mass="34662">MYLHFQNREAFEKLHLTTALEDWDMKNELKLTTTTDQFLPGSDEHVLTLRKTEIKEFTAMEPKEPSFQPSLWMVVNPNLVCLCPGGNVIVEMPKQSSPGREASPAAAVSWNQSPPDLGYSTLDYSQGMLSSSSETLLTEDEDASSLDVPLPSKTFHVAVTPKRPKCYSKRLKYFKQKRDSQTEWLRPPINYCSLISLALSNSRDGSLNVQQIYKFVWEHFPFFQTAPDGWKNTIRHNLCFSSSFQKTTNLVCGASKRKSCLWKLTLEGRRKFQAEIQTLSQEILELIQESMKEPALMESMFDL</sequence>
<feature type="DNA-binding region" description="Fork-head" evidence="5">
    <location>
        <begin position="186"/>
        <end position="264"/>
    </location>
</feature>
<dbReference type="FunCoup" id="A0A6P7ZUZ4">
    <property type="interactions" value="224"/>
</dbReference>
<protein>
    <submittedName>
        <fullName evidence="8">Forkhead box protein R1 isoform X1</fullName>
    </submittedName>
</protein>